<dbReference type="InterPro" id="IPR050220">
    <property type="entry name" value="Type_II_DNA_Topoisomerases"/>
</dbReference>
<dbReference type="InterPro" id="IPR002205">
    <property type="entry name" value="Topo_IIA_dom_A"/>
</dbReference>
<dbReference type="PANTHER" id="PTHR43493:SF5">
    <property type="entry name" value="DNA GYRASE SUBUNIT A, CHLOROPLASTIC_MITOCHONDRIAL"/>
    <property type="match status" value="1"/>
</dbReference>
<dbReference type="Gene3D" id="3.90.199.10">
    <property type="entry name" value="Topoisomerase II, domain 5"/>
    <property type="match status" value="1"/>
</dbReference>
<comment type="similarity">
    <text evidence="1">Belongs to the type II topoisomerase GyrA/ParC subunit family.</text>
</comment>
<dbReference type="PANTHER" id="PTHR43493">
    <property type="entry name" value="DNA GYRASE/TOPOISOMERASE SUBUNIT A"/>
    <property type="match status" value="1"/>
</dbReference>
<dbReference type="GO" id="GO:0005737">
    <property type="term" value="C:cytoplasm"/>
    <property type="evidence" value="ECO:0007669"/>
    <property type="project" value="TreeGrafter"/>
</dbReference>
<dbReference type="GO" id="GO:0005524">
    <property type="term" value="F:ATP binding"/>
    <property type="evidence" value="ECO:0007669"/>
    <property type="project" value="InterPro"/>
</dbReference>
<evidence type="ECO:0000256" key="1">
    <source>
        <dbReference type="ARBA" id="ARBA00008263"/>
    </source>
</evidence>
<protein>
    <submittedName>
        <fullName evidence="6">DNA gyrase subunit A</fullName>
    </submittedName>
</protein>
<proteinExistence type="inferred from homology"/>
<dbReference type="Gene3D" id="3.30.1360.40">
    <property type="match status" value="1"/>
</dbReference>
<dbReference type="SUPFAM" id="SSF56719">
    <property type="entry name" value="Type II DNA topoisomerase"/>
    <property type="match status" value="1"/>
</dbReference>
<feature type="domain" description="Topo IIA-type catalytic" evidence="5">
    <location>
        <begin position="1"/>
        <end position="168"/>
    </location>
</feature>
<dbReference type="EMBL" id="AUZZ01009456">
    <property type="protein sequence ID" value="EQD33577.1"/>
    <property type="molecule type" value="Genomic_DNA"/>
</dbReference>
<evidence type="ECO:0000256" key="4">
    <source>
        <dbReference type="ARBA" id="ARBA00023235"/>
    </source>
</evidence>
<comment type="caution">
    <text evidence="6">The sequence shown here is derived from an EMBL/GenBank/DDBJ whole genome shotgun (WGS) entry which is preliminary data.</text>
</comment>
<dbReference type="Pfam" id="PF00521">
    <property type="entry name" value="DNA_topoisoIV"/>
    <property type="match status" value="1"/>
</dbReference>
<dbReference type="InterPro" id="IPR013760">
    <property type="entry name" value="Topo_IIA-like_dom_sf"/>
</dbReference>
<evidence type="ECO:0000256" key="3">
    <source>
        <dbReference type="ARBA" id="ARBA00023125"/>
    </source>
</evidence>
<keyword evidence="2" id="KW-0799">Topoisomerase</keyword>
<feature type="non-terminal residue" evidence="6">
    <location>
        <position position="1"/>
    </location>
</feature>
<accession>T0YNT2</accession>
<dbReference type="GO" id="GO:0006265">
    <property type="term" value="P:DNA topological change"/>
    <property type="evidence" value="ECO:0007669"/>
    <property type="project" value="InterPro"/>
</dbReference>
<dbReference type="GO" id="GO:0003677">
    <property type="term" value="F:DNA binding"/>
    <property type="evidence" value="ECO:0007669"/>
    <property type="project" value="UniProtKB-KW"/>
</dbReference>
<evidence type="ECO:0000259" key="5">
    <source>
        <dbReference type="PROSITE" id="PS52040"/>
    </source>
</evidence>
<sequence>NYDGSEQEPEVLPSRFPNLLVNGSQGIAVGMATNIPPHNLGEVIDATIYLIDNPNATPDELMRFVYAPDFPTGGQIFGRQGIYDAYQTGKGSIKMRALATIETTKTGGNRIVVTEIPYQTSVEQIERKIADLVNSKDLDGIRETQNDSAGRVNKLVIELKRDANPNVV</sequence>
<dbReference type="InterPro" id="IPR013758">
    <property type="entry name" value="Topo_IIA_A/C_ab"/>
</dbReference>
<keyword evidence="4" id="KW-0413">Isomerase</keyword>
<dbReference type="PROSITE" id="PS52040">
    <property type="entry name" value="TOPO_IIA"/>
    <property type="match status" value="1"/>
</dbReference>
<gene>
    <name evidence="6" type="ORF">B2A_13079</name>
</gene>
<evidence type="ECO:0000313" key="6">
    <source>
        <dbReference type="EMBL" id="EQD33577.1"/>
    </source>
</evidence>
<evidence type="ECO:0000256" key="2">
    <source>
        <dbReference type="ARBA" id="ARBA00023029"/>
    </source>
</evidence>
<organism evidence="6">
    <name type="scientific">mine drainage metagenome</name>
    <dbReference type="NCBI Taxonomy" id="410659"/>
    <lineage>
        <taxon>unclassified sequences</taxon>
        <taxon>metagenomes</taxon>
        <taxon>ecological metagenomes</taxon>
    </lineage>
</organism>
<feature type="non-terminal residue" evidence="6">
    <location>
        <position position="168"/>
    </location>
</feature>
<dbReference type="AlphaFoldDB" id="T0YNT2"/>
<dbReference type="GO" id="GO:0003918">
    <property type="term" value="F:DNA topoisomerase type II (double strand cut, ATP-hydrolyzing) activity"/>
    <property type="evidence" value="ECO:0007669"/>
    <property type="project" value="InterPro"/>
</dbReference>
<dbReference type="SMART" id="SM00434">
    <property type="entry name" value="TOP4c"/>
    <property type="match status" value="1"/>
</dbReference>
<keyword evidence="3" id="KW-0238">DNA-binding</keyword>
<reference evidence="6" key="1">
    <citation type="submission" date="2013-08" db="EMBL/GenBank/DDBJ databases">
        <authorList>
            <person name="Mendez C."/>
            <person name="Richter M."/>
            <person name="Ferrer M."/>
            <person name="Sanchez J."/>
        </authorList>
    </citation>
    <scope>NUCLEOTIDE SEQUENCE</scope>
</reference>
<dbReference type="GO" id="GO:0009330">
    <property type="term" value="C:DNA topoisomerase type II (double strand cut, ATP-hydrolyzing) complex"/>
    <property type="evidence" value="ECO:0007669"/>
    <property type="project" value="TreeGrafter"/>
</dbReference>
<reference evidence="6" key="2">
    <citation type="journal article" date="2014" name="ISME J.">
        <title>Microbial stratification in low pH oxic and suboxic macroscopic growths along an acid mine drainage.</title>
        <authorList>
            <person name="Mendez-Garcia C."/>
            <person name="Mesa V."/>
            <person name="Sprenger R.R."/>
            <person name="Richter M."/>
            <person name="Diez M.S."/>
            <person name="Solano J."/>
            <person name="Bargiela R."/>
            <person name="Golyshina O.V."/>
            <person name="Manteca A."/>
            <person name="Ramos J.L."/>
            <person name="Gallego J.R."/>
            <person name="Llorente I."/>
            <person name="Martins Dos Santos V.A."/>
            <person name="Jensen O.N."/>
            <person name="Pelaez A.I."/>
            <person name="Sanchez J."/>
            <person name="Ferrer M."/>
        </authorList>
    </citation>
    <scope>NUCLEOTIDE SEQUENCE</scope>
</reference>
<name>T0YNT2_9ZZZZ</name>